<organism evidence="1 2">
    <name type="scientific">Terrilactibacillus laevilacticus</name>
    <dbReference type="NCBI Taxonomy" id="1380157"/>
    <lineage>
        <taxon>Bacteria</taxon>
        <taxon>Bacillati</taxon>
        <taxon>Bacillota</taxon>
        <taxon>Bacilli</taxon>
        <taxon>Bacillales</taxon>
        <taxon>Bacillaceae</taxon>
        <taxon>Terrilactibacillus</taxon>
    </lineage>
</organism>
<dbReference type="EMBL" id="JBHUMR010000012">
    <property type="protein sequence ID" value="MFD2617495.1"/>
    <property type="molecule type" value="Genomic_DNA"/>
</dbReference>
<dbReference type="Proteomes" id="UP001597458">
    <property type="component" value="Unassembled WGS sequence"/>
</dbReference>
<dbReference type="Pfam" id="PF13040">
    <property type="entry name" value="Fur_reg_FbpB"/>
    <property type="match status" value="1"/>
</dbReference>
<sequence>MKRKKTIRELINQNKVEILKDKSSIEKIEKKIDNKYLLRS</sequence>
<evidence type="ECO:0000313" key="2">
    <source>
        <dbReference type="Proteomes" id="UP001597458"/>
    </source>
</evidence>
<protein>
    <submittedName>
        <fullName evidence="1">FbpB family small basic protein</fullName>
    </submittedName>
</protein>
<keyword evidence="2" id="KW-1185">Reference proteome</keyword>
<dbReference type="InterPro" id="IPR025004">
    <property type="entry name" value="SenN/SenS"/>
</dbReference>
<reference evidence="2" key="1">
    <citation type="journal article" date="2019" name="Int. J. Syst. Evol. Microbiol.">
        <title>The Global Catalogue of Microorganisms (GCM) 10K type strain sequencing project: providing services to taxonomists for standard genome sequencing and annotation.</title>
        <authorList>
            <consortium name="The Broad Institute Genomics Platform"/>
            <consortium name="The Broad Institute Genome Sequencing Center for Infectious Disease"/>
            <person name="Wu L."/>
            <person name="Ma J."/>
        </authorList>
    </citation>
    <scope>NUCLEOTIDE SEQUENCE [LARGE SCALE GENOMIC DNA]</scope>
    <source>
        <strain evidence="2">TISTR 2241</strain>
    </source>
</reference>
<proteinExistence type="predicted"/>
<comment type="caution">
    <text evidence="1">The sequence shown here is derived from an EMBL/GenBank/DDBJ whole genome shotgun (WGS) entry which is preliminary data.</text>
</comment>
<dbReference type="RefSeq" id="WP_246092800.1">
    <property type="nucleotide sequence ID" value="NZ_JBHUMR010000012.1"/>
</dbReference>
<accession>A0ABW5PRI1</accession>
<evidence type="ECO:0000313" key="1">
    <source>
        <dbReference type="EMBL" id="MFD2617495.1"/>
    </source>
</evidence>
<gene>
    <name evidence="1" type="ORF">ACFSTF_09290</name>
</gene>
<name>A0ABW5PRI1_9BACI</name>